<dbReference type="RefSeq" id="WP_052732162.1">
    <property type="nucleotide sequence ID" value="NZ_JJOT01000114.1"/>
</dbReference>
<name>A0A0F8N822_METMZ</name>
<sequence>MNKNWEMKKLGEVCEIVNGGTPDTKVPEYWNGEHLWITPKDMGKLDNIYVDETERKITDAGLKNSSAKILPINSIILSSRAPIGHLAINKKEISTNQGCKGIVPKEGLLSLFLFYFLKNSVELLNSLGSGTTFKELSSSKLSEIKIPLPTLSEQQRIVPILDETFTSIDKAKEKTEKNLQNSREIFDSYLQSVDAEKESLGSLVDITTGKLDANAATENGQYPFFTCSREIFAIDNFAFDCEAILLAGNNAVGDFNVKHYKGKFNAYQRTYVITVNQENRVLYRYLYFQMLKSLKEFKMRSVGTGTKFLKLGMIKDLEIALPPLSEQHSIVAKLDALSSETKRLEAIYQQKLAALDELKKSVLQKAFSGELTGA</sequence>
<reference evidence="12 13" key="1">
    <citation type="journal article" date="2015" name="ISME J.">
        <title>Genomic and phenotypic differentiation among Methanosarcina mazei populations from Columbia River sediment.</title>
        <authorList>
            <person name="Youngblut N.D."/>
            <person name="Wirth J.S."/>
            <person name="Henriksen J.R."/>
            <person name="Smith M."/>
            <person name="Simon H."/>
            <person name="Metcalf W.W."/>
            <person name="Whitaker R.J."/>
        </authorList>
    </citation>
    <scope>NUCLEOTIDE SEQUENCE [LARGE SCALE GENOMIC DNA]</scope>
    <source>
        <strain evidence="10 16">1.H.A.1A.4</strain>
        <strain evidence="11 14">1.H.A.2.1</strain>
        <strain evidence="5 15">2.F.T.0.2</strain>
        <strain evidence="6 13">3.H.A.1A.2</strain>
        <strain evidence="7 12">3.H.A.2.5</strain>
        <strain evidence="8 17">3.H.T.1A.1</strain>
        <strain evidence="9 18">3.H.T.1A.2</strain>
    </source>
</reference>
<comment type="caution">
    <text evidence="9">The sequence shown here is derived from an EMBL/GenBank/DDBJ whole genome shotgun (WGS) entry which is preliminary data.</text>
</comment>
<dbReference type="Proteomes" id="UP000033889">
    <property type="component" value="Unassembled WGS sequence"/>
</dbReference>
<feature type="domain" description="Type I restriction modification DNA specificity" evidence="4">
    <location>
        <begin position="194"/>
        <end position="345"/>
    </location>
</feature>
<gene>
    <name evidence="5" type="ORF">DU40_11690</name>
    <name evidence="6" type="ORF">DU46_08590</name>
    <name evidence="8" type="ORF">DU51_10475</name>
    <name evidence="7" type="ORF">DU61_07070</name>
    <name evidence="9" type="ORF">DU62_07795</name>
    <name evidence="10" type="ORF">DU71_04105</name>
    <name evidence="11" type="ORF">DU72_05845</name>
</gene>
<dbReference type="InterPro" id="IPR000055">
    <property type="entry name" value="Restrct_endonuc_typeI_TRD"/>
</dbReference>
<dbReference type="EMBL" id="JJPZ01000022">
    <property type="protein sequence ID" value="KKH13976.1"/>
    <property type="molecule type" value="Genomic_DNA"/>
</dbReference>
<evidence type="ECO:0000313" key="6">
    <source>
        <dbReference type="EMBL" id="KKG73838.1"/>
    </source>
</evidence>
<dbReference type="EMBL" id="JJQK01000059">
    <property type="protein sequence ID" value="KKH54108.1"/>
    <property type="molecule type" value="Genomic_DNA"/>
</dbReference>
<evidence type="ECO:0000313" key="5">
    <source>
        <dbReference type="EMBL" id="KKF98971.1"/>
    </source>
</evidence>
<organism evidence="9 18">
    <name type="scientific">Methanosarcina mazei</name>
    <name type="common">Methanosarcina frisia</name>
    <dbReference type="NCBI Taxonomy" id="2209"/>
    <lineage>
        <taxon>Archaea</taxon>
        <taxon>Methanobacteriati</taxon>
        <taxon>Methanobacteriota</taxon>
        <taxon>Stenosarchaea group</taxon>
        <taxon>Methanomicrobia</taxon>
        <taxon>Methanosarcinales</taxon>
        <taxon>Methanosarcinaceae</taxon>
        <taxon>Methanosarcina</taxon>
    </lineage>
</organism>
<evidence type="ECO:0000313" key="12">
    <source>
        <dbReference type="Proteomes" id="UP000033889"/>
    </source>
</evidence>
<dbReference type="Proteomes" id="UP000034672">
    <property type="component" value="Unassembled WGS sequence"/>
</dbReference>
<dbReference type="AlphaFoldDB" id="A0A0F8N822"/>
<accession>A0A0F8N822</accession>
<keyword evidence="3" id="KW-0238">DNA-binding</keyword>
<evidence type="ECO:0000259" key="4">
    <source>
        <dbReference type="Pfam" id="PF01420"/>
    </source>
</evidence>
<dbReference type="Proteomes" id="UP000034074">
    <property type="component" value="Unassembled WGS sequence"/>
</dbReference>
<evidence type="ECO:0000313" key="7">
    <source>
        <dbReference type="EMBL" id="KKG77142.1"/>
    </source>
</evidence>
<dbReference type="InterPro" id="IPR044946">
    <property type="entry name" value="Restrct_endonuc_typeI_TRD_sf"/>
</dbReference>
<evidence type="ECO:0000313" key="8">
    <source>
        <dbReference type="EMBL" id="KKH11764.1"/>
    </source>
</evidence>
<dbReference type="SUPFAM" id="SSF116734">
    <property type="entry name" value="DNA methylase specificity domain"/>
    <property type="match status" value="2"/>
</dbReference>
<dbReference type="EMBL" id="JJPN01000044">
    <property type="protein sequence ID" value="KKG73838.1"/>
    <property type="molecule type" value="Genomic_DNA"/>
</dbReference>
<dbReference type="CDD" id="cd17273">
    <property type="entry name" value="RMtype1_S_EcoJA69PI-TRD1-CR1_like"/>
    <property type="match status" value="1"/>
</dbReference>
<evidence type="ECO:0000313" key="10">
    <source>
        <dbReference type="EMBL" id="KKH41573.1"/>
    </source>
</evidence>
<evidence type="ECO:0000313" key="14">
    <source>
        <dbReference type="Proteomes" id="UP000034259"/>
    </source>
</evidence>
<protein>
    <recommendedName>
        <fullName evidence="4">Type I restriction modification DNA specificity domain-containing protein</fullName>
    </recommendedName>
</protein>
<evidence type="ECO:0000313" key="9">
    <source>
        <dbReference type="EMBL" id="KKH13976.1"/>
    </source>
</evidence>
<dbReference type="Proteomes" id="UP000034597">
    <property type="component" value="Unassembled WGS sequence"/>
</dbReference>
<evidence type="ECO:0000313" key="11">
    <source>
        <dbReference type="EMBL" id="KKH54108.1"/>
    </source>
</evidence>
<evidence type="ECO:0000313" key="18">
    <source>
        <dbReference type="Proteomes" id="UP000034944"/>
    </source>
</evidence>
<evidence type="ECO:0000256" key="1">
    <source>
        <dbReference type="ARBA" id="ARBA00010923"/>
    </source>
</evidence>
<evidence type="ECO:0000313" key="15">
    <source>
        <dbReference type="Proteomes" id="UP000034597"/>
    </source>
</evidence>
<dbReference type="InterPro" id="IPR052021">
    <property type="entry name" value="Type-I_RS_S_subunit"/>
</dbReference>
<dbReference type="Proteomes" id="UP000034259">
    <property type="component" value="Unassembled WGS sequence"/>
</dbReference>
<dbReference type="Proteomes" id="UP000034820">
    <property type="component" value="Unassembled WGS sequence"/>
</dbReference>
<dbReference type="EMBL" id="JJOT01000114">
    <property type="protein sequence ID" value="KKF98971.1"/>
    <property type="molecule type" value="Genomic_DNA"/>
</dbReference>
<comment type="similarity">
    <text evidence="1">Belongs to the type-I restriction system S methylase family.</text>
</comment>
<dbReference type="Pfam" id="PF01420">
    <property type="entry name" value="Methylase_S"/>
    <property type="match status" value="2"/>
</dbReference>
<dbReference type="EMBL" id="JJQI01000026">
    <property type="protein sequence ID" value="KKH41573.1"/>
    <property type="molecule type" value="Genomic_DNA"/>
</dbReference>
<evidence type="ECO:0000313" key="17">
    <source>
        <dbReference type="Proteomes" id="UP000034820"/>
    </source>
</evidence>
<dbReference type="OrthoDB" id="84651at2157"/>
<dbReference type="Gene3D" id="3.90.220.20">
    <property type="entry name" value="DNA methylase specificity domains"/>
    <property type="match status" value="2"/>
</dbReference>
<dbReference type="EMBL" id="JJPY01000015">
    <property type="protein sequence ID" value="KKH11764.1"/>
    <property type="molecule type" value="Genomic_DNA"/>
</dbReference>
<evidence type="ECO:0000256" key="3">
    <source>
        <dbReference type="ARBA" id="ARBA00023125"/>
    </source>
</evidence>
<keyword evidence="2" id="KW-0680">Restriction system</keyword>
<dbReference type="PANTHER" id="PTHR30408:SF12">
    <property type="entry name" value="TYPE I RESTRICTION ENZYME MJAVIII SPECIFICITY SUBUNIT"/>
    <property type="match status" value="1"/>
</dbReference>
<evidence type="ECO:0000313" key="16">
    <source>
        <dbReference type="Proteomes" id="UP000034672"/>
    </source>
</evidence>
<evidence type="ECO:0000313" key="13">
    <source>
        <dbReference type="Proteomes" id="UP000034074"/>
    </source>
</evidence>
<dbReference type="EMBL" id="JJPQ01000186">
    <property type="protein sequence ID" value="KKG77142.1"/>
    <property type="molecule type" value="Genomic_DNA"/>
</dbReference>
<dbReference type="PANTHER" id="PTHR30408">
    <property type="entry name" value="TYPE-1 RESTRICTION ENZYME ECOKI SPECIFICITY PROTEIN"/>
    <property type="match status" value="1"/>
</dbReference>
<dbReference type="PATRIC" id="fig|2209.52.peg.928"/>
<dbReference type="CDD" id="cd17269">
    <property type="entry name" value="RMtype1_S_PluTORF4319P-TRD2-CR2_like"/>
    <property type="match status" value="1"/>
</dbReference>
<dbReference type="GO" id="GO:0009307">
    <property type="term" value="P:DNA restriction-modification system"/>
    <property type="evidence" value="ECO:0007669"/>
    <property type="project" value="UniProtKB-KW"/>
</dbReference>
<proteinExistence type="inferred from homology"/>
<feature type="domain" description="Type I restriction modification DNA specificity" evidence="4">
    <location>
        <begin position="2"/>
        <end position="172"/>
    </location>
</feature>
<dbReference type="Proteomes" id="UP000034944">
    <property type="component" value="Unassembled WGS sequence"/>
</dbReference>
<evidence type="ECO:0000256" key="2">
    <source>
        <dbReference type="ARBA" id="ARBA00022747"/>
    </source>
</evidence>
<dbReference type="Gene3D" id="1.10.287.1120">
    <property type="entry name" value="Bipartite methylase S protein"/>
    <property type="match status" value="1"/>
</dbReference>
<dbReference type="GO" id="GO:0003677">
    <property type="term" value="F:DNA binding"/>
    <property type="evidence" value="ECO:0007669"/>
    <property type="project" value="UniProtKB-KW"/>
</dbReference>